<evidence type="ECO:0000313" key="3">
    <source>
        <dbReference type="Proteomes" id="UP000071118"/>
    </source>
</evidence>
<keyword evidence="1" id="KW-0472">Membrane</keyword>
<dbReference type="InterPro" id="IPR006477">
    <property type="entry name" value="Yir_bir_cir"/>
</dbReference>
<dbReference type="Proteomes" id="UP000071118">
    <property type="component" value="Chromosome 4"/>
</dbReference>
<dbReference type="GeneID" id="3485773"/>
<keyword evidence="1" id="KW-0812">Transmembrane</keyword>
<evidence type="ECO:0000313" key="2">
    <source>
        <dbReference type="EMBL" id="VTZ67129.1"/>
    </source>
</evidence>
<organism evidence="2 3">
    <name type="scientific">Plasmodium chabaudi chabaudi</name>
    <dbReference type="NCBI Taxonomy" id="31271"/>
    <lineage>
        <taxon>Eukaryota</taxon>
        <taxon>Sar</taxon>
        <taxon>Alveolata</taxon>
        <taxon>Apicomplexa</taxon>
        <taxon>Aconoidasida</taxon>
        <taxon>Haemosporida</taxon>
        <taxon>Plasmodiidae</taxon>
        <taxon>Plasmodium</taxon>
        <taxon>Plasmodium (Vinckeia)</taxon>
    </lineage>
</organism>
<dbReference type="Pfam" id="PF06022">
    <property type="entry name" value="Cir_Bir_Yir"/>
    <property type="match status" value="1"/>
</dbReference>
<dbReference type="NCBIfam" id="TIGR01590">
    <property type="entry name" value="yir-bir-cir_Pla"/>
    <property type="match status" value="1"/>
</dbReference>
<accession>A0A4V0K428</accession>
<evidence type="ECO:0000256" key="1">
    <source>
        <dbReference type="SAM" id="Phobius"/>
    </source>
</evidence>
<dbReference type="VEuPathDB" id="PlasmoDB:PCHAS_0400400"/>
<gene>
    <name evidence="2" type="ORF">PCHAS_0400400</name>
</gene>
<feature type="transmembrane region" description="Helical" evidence="1">
    <location>
        <begin position="241"/>
        <end position="259"/>
    </location>
</feature>
<proteinExistence type="predicted"/>
<sequence length="304" mass="36012">MPNPSYNIEDVYKEFATIDGYFYVDEDDGSKTKVNNQAIHNYCDYDDRQEKDKCCSGYYEMTSSGVIYLLENLKKKCNLDDDKLAEYAILWLSYKLKIKENNMIKKLSDFYNSYIERNEYYNKNINGGDGLTYKAIIDKKKDLMDMNISEIFKLEAPFNILYYLYYKISDKHTDCEKNLNDAKKFVDKIKDLNNDSNNKENSPFSQILYTLSDDYNNLQKKCTNFPSLPVYPRSFSIKVTLIPITFIFVAIPIFLGFAYKHSLFGFGKRSQKQYLREKRKKIKSKEYNYILFDESDYSRNSNNY</sequence>
<name>A0A4V0K428_PLACU</name>
<keyword evidence="1" id="KW-1133">Transmembrane helix</keyword>
<dbReference type="RefSeq" id="XP_016653239.1">
    <property type="nucleotide sequence ID" value="XM_016799932.1"/>
</dbReference>
<dbReference type="EMBL" id="LK022881">
    <property type="protein sequence ID" value="VTZ67129.1"/>
    <property type="molecule type" value="Genomic_DNA"/>
</dbReference>
<keyword evidence="3" id="KW-1185">Reference proteome</keyword>
<dbReference type="OrthoDB" id="372865at2759"/>
<reference evidence="2 3" key="1">
    <citation type="journal article" date="2014" name="BMC Biol.">
        <title>A comprehensive evaluation of rodent malaria parasite genomes and gene expression.</title>
        <authorList>
            <person name="Otto T.D."/>
            <person name="Bohme U."/>
            <person name="Jackson A.P."/>
            <person name="Hunt M."/>
            <person name="Franke-Fayard B."/>
            <person name="Hoeijmakers W.A."/>
            <person name="Religa A.A."/>
            <person name="Robertson L."/>
            <person name="Sanders M."/>
            <person name="Ogun S.A."/>
            <person name="Cunningham D."/>
            <person name="Erhart A."/>
            <person name="Billker O."/>
            <person name="Khan S.M."/>
            <person name="Stunnenberg H.G."/>
            <person name="Langhorne J."/>
            <person name="Holder A.A."/>
            <person name="Waters A.P."/>
            <person name="Newbold C.I."/>
            <person name="Pain A."/>
            <person name="Berriman M."/>
            <person name="Janse C.J."/>
        </authorList>
    </citation>
    <scope>NUCLEOTIDE SEQUENCE [LARGE SCALE GENOMIC DNA]</scope>
    <source>
        <strain evidence="2 3">AS</strain>
    </source>
</reference>
<dbReference type="AlphaFoldDB" id="A0A4V0K428"/>
<dbReference type="KEGG" id="pcb:PCHAS_0400400"/>
<protein>
    <submittedName>
        <fullName evidence="2">CIR protein</fullName>
    </submittedName>
</protein>